<dbReference type="PANTHER" id="PTHR46118:SF4">
    <property type="entry name" value="PROTEIN ABHD11"/>
    <property type="match status" value="1"/>
</dbReference>
<dbReference type="Proteomes" id="UP001278188">
    <property type="component" value="Unassembled WGS sequence"/>
</dbReference>
<protein>
    <submittedName>
        <fullName evidence="3">Alpha/beta fold hydrolase</fullName>
    </submittedName>
</protein>
<dbReference type="RefSeq" id="WP_317082467.1">
    <property type="nucleotide sequence ID" value="NZ_JASVDY010000001.1"/>
</dbReference>
<keyword evidence="4" id="KW-1185">Reference proteome</keyword>
<proteinExistence type="predicted"/>
<dbReference type="EMBL" id="JASVDY010000001">
    <property type="protein sequence ID" value="MDV2468432.1"/>
    <property type="molecule type" value="Genomic_DNA"/>
</dbReference>
<gene>
    <name evidence="3" type="ORF">QR674_05495</name>
</gene>
<name>A0ABU3WEY7_9GAMM</name>
<dbReference type="PANTHER" id="PTHR46118">
    <property type="entry name" value="PROTEIN ABHD11"/>
    <property type="match status" value="1"/>
</dbReference>
<sequence length="253" mass="28710">MILHHNIHKADQPDAKTLVFIHGLFGSLSNLGMLARAFQETHTVVQIDVRNHGKSEHSSDISYADMSKDVVETLDSLNIDRFSVIGHSMGGKIAMKMTELAGTRLEQLAVLDMAPFTYRESHHEQIFKALFAVQNAAPETRQQATEIMKQYLNEEMVILFLMKSFIKGGWQFNLDAIFKHYQDILGWQDISVWQSSALFLKGGNSPYISKTEHRDAIAAQFPQAETVVIEQAGHWLHAEKTEQVIQTLKNYLQ</sequence>
<accession>A0ABU3WEY7</accession>
<dbReference type="Pfam" id="PF00561">
    <property type="entry name" value="Abhydrolase_1"/>
    <property type="match status" value="1"/>
</dbReference>
<comment type="caution">
    <text evidence="3">The sequence shown here is derived from an EMBL/GenBank/DDBJ whole genome shotgun (WGS) entry which is preliminary data.</text>
</comment>
<dbReference type="Gene3D" id="3.40.50.1820">
    <property type="entry name" value="alpha/beta hydrolase"/>
    <property type="match status" value="1"/>
</dbReference>
<evidence type="ECO:0000259" key="2">
    <source>
        <dbReference type="Pfam" id="PF00561"/>
    </source>
</evidence>
<dbReference type="InterPro" id="IPR000073">
    <property type="entry name" value="AB_hydrolase_1"/>
</dbReference>
<dbReference type="SUPFAM" id="SSF53474">
    <property type="entry name" value="alpha/beta-Hydrolases"/>
    <property type="match status" value="1"/>
</dbReference>
<evidence type="ECO:0000256" key="1">
    <source>
        <dbReference type="ARBA" id="ARBA00022801"/>
    </source>
</evidence>
<evidence type="ECO:0000313" key="3">
    <source>
        <dbReference type="EMBL" id="MDV2468432.1"/>
    </source>
</evidence>
<dbReference type="InterPro" id="IPR029058">
    <property type="entry name" value="AB_hydrolase_fold"/>
</dbReference>
<dbReference type="GO" id="GO:0016787">
    <property type="term" value="F:hydrolase activity"/>
    <property type="evidence" value="ECO:0007669"/>
    <property type="project" value="UniProtKB-KW"/>
</dbReference>
<keyword evidence="1 3" id="KW-0378">Hydrolase</keyword>
<feature type="domain" description="AB hydrolase-1" evidence="2">
    <location>
        <begin position="17"/>
        <end position="240"/>
    </location>
</feature>
<evidence type="ECO:0000313" key="4">
    <source>
        <dbReference type="Proteomes" id="UP001278188"/>
    </source>
</evidence>
<reference evidence="3 4" key="1">
    <citation type="submission" date="2023-06" db="EMBL/GenBank/DDBJ databases">
        <title>Genomic Analysis of Acinetobacter Strains Recovered from South Australian Aquatic Samples provides Insights into the Circulation of Antibiotic Resistance determinants in the Environment.</title>
        <authorList>
            <person name="Tobin L."/>
            <person name="Jarocki V.M."/>
            <person name="Kenyon J."/>
            <person name="Drigo B."/>
            <person name="Donner E."/>
            <person name="Djordjevic S.P."/>
            <person name="Hamidian M."/>
        </authorList>
    </citation>
    <scope>NUCLEOTIDE SEQUENCE [LARGE SCALE GENOMIC DNA]</scope>
    <source>
        <strain evidence="3 4">SAAc652</strain>
    </source>
</reference>
<organism evidence="3 4">
    <name type="scientific">Acinetobacter chinensis</name>
    <dbReference type="NCBI Taxonomy" id="2004650"/>
    <lineage>
        <taxon>Bacteria</taxon>
        <taxon>Pseudomonadati</taxon>
        <taxon>Pseudomonadota</taxon>
        <taxon>Gammaproteobacteria</taxon>
        <taxon>Moraxellales</taxon>
        <taxon>Moraxellaceae</taxon>
        <taxon>Acinetobacter</taxon>
    </lineage>
</organism>